<reference evidence="6 7" key="1">
    <citation type="submission" date="2015-01" db="EMBL/GenBank/DDBJ databases">
        <title>Draft genome of Vibrio mytili type strain CAIM 528.</title>
        <authorList>
            <person name="Gonzalez-Castillo A."/>
            <person name="Gomez-Gil B."/>
            <person name="Enciso-Ibarra J."/>
        </authorList>
    </citation>
    <scope>NUCLEOTIDE SEQUENCE [LARGE SCALE GENOMIC DNA]</scope>
    <source>
        <strain evidence="6 7">CAIM 528</strain>
    </source>
</reference>
<evidence type="ECO:0000256" key="3">
    <source>
        <dbReference type="ARBA" id="ARBA00023125"/>
    </source>
</evidence>
<dbReference type="FunFam" id="1.10.10.10:FF:000001">
    <property type="entry name" value="LysR family transcriptional regulator"/>
    <property type="match status" value="1"/>
</dbReference>
<keyword evidence="7" id="KW-1185">Reference proteome</keyword>
<proteinExistence type="inferred from homology"/>
<dbReference type="Gene3D" id="1.10.10.10">
    <property type="entry name" value="Winged helix-like DNA-binding domain superfamily/Winged helix DNA-binding domain"/>
    <property type="match status" value="1"/>
</dbReference>
<evidence type="ECO:0000313" key="6">
    <source>
        <dbReference type="EMBL" id="KIN10463.1"/>
    </source>
</evidence>
<evidence type="ECO:0000313" key="7">
    <source>
        <dbReference type="Proteomes" id="UP000031977"/>
    </source>
</evidence>
<dbReference type="Pfam" id="PF03466">
    <property type="entry name" value="LysR_substrate"/>
    <property type="match status" value="1"/>
</dbReference>
<keyword evidence="2" id="KW-0805">Transcription regulation</keyword>
<comment type="similarity">
    <text evidence="1">Belongs to the LysR transcriptional regulatory family.</text>
</comment>
<dbReference type="PROSITE" id="PS50931">
    <property type="entry name" value="HTH_LYSR"/>
    <property type="match status" value="1"/>
</dbReference>
<dbReference type="InterPro" id="IPR058163">
    <property type="entry name" value="LysR-type_TF_proteobact-type"/>
</dbReference>
<dbReference type="PANTHER" id="PTHR30537:SF21">
    <property type="entry name" value="HTH-TYPE TRANSCRIPTIONAL REGULATOR SINR-RELATED"/>
    <property type="match status" value="1"/>
</dbReference>
<dbReference type="InterPro" id="IPR036388">
    <property type="entry name" value="WH-like_DNA-bd_sf"/>
</dbReference>
<dbReference type="SUPFAM" id="SSF46785">
    <property type="entry name" value="Winged helix' DNA-binding domain"/>
    <property type="match status" value="1"/>
</dbReference>
<dbReference type="STRING" id="50718.SU60_12585"/>
<dbReference type="PANTHER" id="PTHR30537">
    <property type="entry name" value="HTH-TYPE TRANSCRIPTIONAL REGULATOR"/>
    <property type="match status" value="1"/>
</dbReference>
<evidence type="ECO:0000256" key="4">
    <source>
        <dbReference type="ARBA" id="ARBA00023163"/>
    </source>
</evidence>
<dbReference type="FunFam" id="3.40.190.290:FF:000001">
    <property type="entry name" value="Transcriptional regulator, LysR family"/>
    <property type="match status" value="1"/>
</dbReference>
<feature type="domain" description="HTH lysR-type" evidence="5">
    <location>
        <begin position="1"/>
        <end position="59"/>
    </location>
</feature>
<dbReference type="GO" id="GO:0043565">
    <property type="term" value="F:sequence-specific DNA binding"/>
    <property type="evidence" value="ECO:0007669"/>
    <property type="project" value="TreeGrafter"/>
</dbReference>
<dbReference type="InterPro" id="IPR005119">
    <property type="entry name" value="LysR_subst-bd"/>
</dbReference>
<dbReference type="GO" id="GO:0003700">
    <property type="term" value="F:DNA-binding transcription factor activity"/>
    <property type="evidence" value="ECO:0007669"/>
    <property type="project" value="InterPro"/>
</dbReference>
<protein>
    <submittedName>
        <fullName evidence="6">LysR family transcriptional regulator</fullName>
    </submittedName>
</protein>
<gene>
    <name evidence="6" type="ORF">SU60_12585</name>
</gene>
<dbReference type="SUPFAM" id="SSF53850">
    <property type="entry name" value="Periplasmic binding protein-like II"/>
    <property type="match status" value="1"/>
</dbReference>
<keyword evidence="4" id="KW-0804">Transcription</keyword>
<dbReference type="AlphaFoldDB" id="A0A0C3E7S9"/>
<evidence type="ECO:0000256" key="1">
    <source>
        <dbReference type="ARBA" id="ARBA00009437"/>
    </source>
</evidence>
<dbReference type="InterPro" id="IPR036390">
    <property type="entry name" value="WH_DNA-bd_sf"/>
</dbReference>
<dbReference type="GO" id="GO:0006351">
    <property type="term" value="P:DNA-templated transcription"/>
    <property type="evidence" value="ECO:0007669"/>
    <property type="project" value="TreeGrafter"/>
</dbReference>
<keyword evidence="3" id="KW-0238">DNA-binding</keyword>
<dbReference type="PRINTS" id="PR00039">
    <property type="entry name" value="HTHLYSR"/>
</dbReference>
<dbReference type="EMBL" id="JXOK01000049">
    <property type="protein sequence ID" value="KIN10463.1"/>
    <property type="molecule type" value="Genomic_DNA"/>
</dbReference>
<dbReference type="CDD" id="cd08422">
    <property type="entry name" value="PBP2_CrgA_like"/>
    <property type="match status" value="1"/>
</dbReference>
<dbReference type="Gene3D" id="3.40.190.290">
    <property type="match status" value="1"/>
</dbReference>
<dbReference type="OrthoDB" id="9786526at2"/>
<evidence type="ECO:0000256" key="2">
    <source>
        <dbReference type="ARBA" id="ARBA00023015"/>
    </source>
</evidence>
<name>A0A0C3E7S9_9VIBR</name>
<dbReference type="Pfam" id="PF00126">
    <property type="entry name" value="HTH_1"/>
    <property type="match status" value="1"/>
</dbReference>
<comment type="caution">
    <text evidence="6">The sequence shown here is derived from an EMBL/GenBank/DDBJ whole genome shotgun (WGS) entry which is preliminary data.</text>
</comment>
<dbReference type="InterPro" id="IPR000847">
    <property type="entry name" value="LysR_HTH_N"/>
</dbReference>
<evidence type="ECO:0000259" key="5">
    <source>
        <dbReference type="PROSITE" id="PS50931"/>
    </source>
</evidence>
<dbReference type="Proteomes" id="UP000031977">
    <property type="component" value="Unassembled WGS sequence"/>
</dbReference>
<organism evidence="6 7">
    <name type="scientific">Vibrio mytili</name>
    <dbReference type="NCBI Taxonomy" id="50718"/>
    <lineage>
        <taxon>Bacteria</taxon>
        <taxon>Pseudomonadati</taxon>
        <taxon>Pseudomonadota</taxon>
        <taxon>Gammaproteobacteria</taxon>
        <taxon>Vibrionales</taxon>
        <taxon>Vibrionaceae</taxon>
        <taxon>Vibrio</taxon>
    </lineage>
</organism>
<dbReference type="RefSeq" id="WP_041155807.1">
    <property type="nucleotide sequence ID" value="NZ_CBCRVP010000002.1"/>
</dbReference>
<sequence>MKALNDLNIFVETARQGNFSKVASSMDITPAAVSASIKRLEEQIGFPLFVRSTRSLRLTSEGELFLDKTTQALATLQDGLDQISSARGELAGQLHISAPSDFGRNMLLDWVEEFMSLYPKVTIKLELSDSLTDMYAKPVDIAIRYGEPADSNLVVLALCGKNERILCASPDYVAKHPELKSPEDLAQHNCLCYMVADSVYNKWTLTREDQKQQIVVSGNLLSNDSDLPHRLAIKGTGIANKSLMDISQDLIEGRLVRVLPEWDCGPVPLYMVCADRRLLTPSIRTFREFIQDKCCQQRAKVLATFCHSSESEPYLK</sequence>
<accession>A0A0C3E7S9</accession>